<proteinExistence type="predicted"/>
<comment type="caution">
    <text evidence="2">The sequence shown here is derived from an EMBL/GenBank/DDBJ whole genome shotgun (WGS) entry which is preliminary data.</text>
</comment>
<dbReference type="EMBL" id="JACEIK010000193">
    <property type="protein sequence ID" value="MCD7452044.1"/>
    <property type="molecule type" value="Genomic_DNA"/>
</dbReference>
<evidence type="ECO:0000313" key="3">
    <source>
        <dbReference type="Proteomes" id="UP000823775"/>
    </source>
</evidence>
<feature type="region of interest" description="Disordered" evidence="1">
    <location>
        <begin position="1"/>
        <end position="22"/>
    </location>
</feature>
<evidence type="ECO:0000256" key="1">
    <source>
        <dbReference type="SAM" id="MobiDB-lite"/>
    </source>
</evidence>
<feature type="compositionally biased region" description="Acidic residues" evidence="1">
    <location>
        <begin position="204"/>
        <end position="214"/>
    </location>
</feature>
<accession>A0ABS8RZ25</accession>
<organism evidence="2 3">
    <name type="scientific">Datura stramonium</name>
    <name type="common">Jimsonweed</name>
    <name type="synonym">Common thornapple</name>
    <dbReference type="NCBI Taxonomy" id="4076"/>
    <lineage>
        <taxon>Eukaryota</taxon>
        <taxon>Viridiplantae</taxon>
        <taxon>Streptophyta</taxon>
        <taxon>Embryophyta</taxon>
        <taxon>Tracheophyta</taxon>
        <taxon>Spermatophyta</taxon>
        <taxon>Magnoliopsida</taxon>
        <taxon>eudicotyledons</taxon>
        <taxon>Gunneridae</taxon>
        <taxon>Pentapetalae</taxon>
        <taxon>asterids</taxon>
        <taxon>lamiids</taxon>
        <taxon>Solanales</taxon>
        <taxon>Solanaceae</taxon>
        <taxon>Solanoideae</taxon>
        <taxon>Datureae</taxon>
        <taxon>Datura</taxon>
    </lineage>
</organism>
<evidence type="ECO:0000313" key="2">
    <source>
        <dbReference type="EMBL" id="MCD7452044.1"/>
    </source>
</evidence>
<keyword evidence="3" id="KW-1185">Reference proteome</keyword>
<reference evidence="2 3" key="1">
    <citation type="journal article" date="2021" name="BMC Genomics">
        <title>Datura genome reveals duplications of psychoactive alkaloid biosynthetic genes and high mutation rate following tissue culture.</title>
        <authorList>
            <person name="Rajewski A."/>
            <person name="Carter-House D."/>
            <person name="Stajich J."/>
            <person name="Litt A."/>
        </authorList>
    </citation>
    <scope>NUCLEOTIDE SEQUENCE [LARGE SCALE GENOMIC DNA]</scope>
    <source>
        <strain evidence="2">AR-01</strain>
    </source>
</reference>
<dbReference type="Proteomes" id="UP000823775">
    <property type="component" value="Unassembled WGS sequence"/>
</dbReference>
<name>A0ABS8RZ25_DATST</name>
<protein>
    <submittedName>
        <fullName evidence="2">Uncharacterized protein</fullName>
    </submittedName>
</protein>
<feature type="region of interest" description="Disordered" evidence="1">
    <location>
        <begin position="193"/>
        <end position="214"/>
    </location>
</feature>
<gene>
    <name evidence="2" type="ORF">HAX54_014818</name>
</gene>
<sequence length="214" mass="24254">MYPPPFYMDPPHGYTEPPPQTPMMVPTQGYATPHGYTRLPPILSDLRLVPLGLLLTSLPTYLLHSLGYWVLASKEATLSLTLLLQIIQLHRNRYQQSIEDFSQTQPIDSRDMPLSQEQVERIWLDSIGGPSSYRAKMKPHELGKDKDTEYAGIKAQLDALLASGEIPPCPSDAVLPLRPPQYRLFHHQVYGQYSGLVDEPNNDKDEDEDEDEDD</sequence>